<protein>
    <submittedName>
        <fullName evidence="1">Uncharacterized protein</fullName>
    </submittedName>
</protein>
<proteinExistence type="predicted"/>
<reference evidence="1 2" key="1">
    <citation type="journal article" date="2019" name="Microbiol. Resour. Announc.">
        <title>Complete Genome Sequence of Halomonas sulfidaeris Strain Esulfide1 Isolated from a Metal Sulfide Rock at a Depth of 2,200 Meters, Obtained Using Nanopore Sequencing.</title>
        <authorList>
            <person name="Saito M."/>
            <person name="Nishigata A."/>
            <person name="Galipon J."/>
            <person name="Arakawa K."/>
        </authorList>
    </citation>
    <scope>NUCLEOTIDE SEQUENCE [LARGE SCALE GENOMIC DNA]</scope>
    <source>
        <strain evidence="1 2">ATCC BAA-803</strain>
    </source>
</reference>
<dbReference type="EMBL" id="AP019514">
    <property type="protein sequence ID" value="BBI62537.1"/>
    <property type="molecule type" value="Genomic_DNA"/>
</dbReference>
<dbReference type="AlphaFoldDB" id="A0A455UAD3"/>
<dbReference type="Proteomes" id="UP000320231">
    <property type="component" value="Chromosome"/>
</dbReference>
<name>A0A455UAD3_9GAMM</name>
<organism evidence="1 2">
    <name type="scientific">Vreelandella sulfidaeris</name>
    <dbReference type="NCBI Taxonomy" id="115553"/>
    <lineage>
        <taxon>Bacteria</taxon>
        <taxon>Pseudomonadati</taxon>
        <taxon>Pseudomonadota</taxon>
        <taxon>Gammaproteobacteria</taxon>
        <taxon>Oceanospirillales</taxon>
        <taxon>Halomonadaceae</taxon>
        <taxon>Vreelandella</taxon>
    </lineage>
</organism>
<sequence>MLAPSKSMVTFTVTSDRYFRAVFSNSVNEEAYRVVQCSVKTAVIALGLRLFSRRDNSNEGRTR</sequence>
<evidence type="ECO:0000313" key="2">
    <source>
        <dbReference type="Proteomes" id="UP000320231"/>
    </source>
</evidence>
<evidence type="ECO:0000313" key="1">
    <source>
        <dbReference type="EMBL" id="BBI62537.1"/>
    </source>
</evidence>
<accession>A0A455UAD3</accession>
<gene>
    <name evidence="1" type="ORF">HSBAA_38430</name>
</gene>
<dbReference type="KEGG" id="hsr:HSBAA_38430"/>